<dbReference type="KEGG" id="arac:E0W69_003975"/>
<dbReference type="AlphaFoldDB" id="A0A5P2FWF2"/>
<protein>
    <submittedName>
        <fullName evidence="3">NADPH-dependent F420 reductase</fullName>
    </submittedName>
</protein>
<proteinExistence type="predicted"/>
<dbReference type="OrthoDB" id="663900at2"/>
<accession>A0A5P2FWF2</accession>
<dbReference type="Gene3D" id="3.40.50.720">
    <property type="entry name" value="NAD(P)-binding Rossmann-like Domain"/>
    <property type="match status" value="1"/>
</dbReference>
<dbReference type="InterPro" id="IPR028939">
    <property type="entry name" value="P5C_Rdtase_cat_N"/>
</dbReference>
<dbReference type="InterPro" id="IPR051267">
    <property type="entry name" value="STEAP_metalloreductase"/>
</dbReference>
<dbReference type="EMBL" id="CP044016">
    <property type="protein sequence ID" value="QES87856.1"/>
    <property type="molecule type" value="Genomic_DNA"/>
</dbReference>
<keyword evidence="4" id="KW-1185">Reference proteome</keyword>
<evidence type="ECO:0000313" key="3">
    <source>
        <dbReference type="EMBL" id="QES87856.1"/>
    </source>
</evidence>
<keyword evidence="1" id="KW-0560">Oxidoreductase</keyword>
<dbReference type="Proteomes" id="UP000292424">
    <property type="component" value="Chromosome"/>
</dbReference>
<dbReference type="SUPFAM" id="SSF51735">
    <property type="entry name" value="NAD(P)-binding Rossmann-fold domains"/>
    <property type="match status" value="1"/>
</dbReference>
<evidence type="ECO:0000313" key="4">
    <source>
        <dbReference type="Proteomes" id="UP000292424"/>
    </source>
</evidence>
<reference evidence="3 4" key="1">
    <citation type="submission" date="2019-09" db="EMBL/GenBank/DDBJ databases">
        <title>Complete genome sequence of Arachidicoccus sp. B3-10 isolated from apple orchard soil.</title>
        <authorList>
            <person name="Kim H.S."/>
            <person name="Han K.-I."/>
            <person name="Suh M.K."/>
            <person name="Lee K.C."/>
            <person name="Eom M.K."/>
            <person name="Kim J.-S."/>
            <person name="Kang S.W."/>
            <person name="Sin Y."/>
            <person name="Lee J.-S."/>
        </authorList>
    </citation>
    <scope>NUCLEOTIDE SEQUENCE [LARGE SCALE GENOMIC DNA]</scope>
    <source>
        <strain evidence="3 4">B3-10</strain>
    </source>
</reference>
<dbReference type="Pfam" id="PF03807">
    <property type="entry name" value="F420_oxidored"/>
    <property type="match status" value="1"/>
</dbReference>
<name>A0A5P2FWF2_9BACT</name>
<gene>
    <name evidence="3" type="ORF">E0W69_003975</name>
</gene>
<dbReference type="PANTHER" id="PTHR14239">
    <property type="entry name" value="DUDULIN-RELATED"/>
    <property type="match status" value="1"/>
</dbReference>
<organism evidence="3 4">
    <name type="scientific">Rhizosphaericola mali</name>
    <dbReference type="NCBI Taxonomy" id="2545455"/>
    <lineage>
        <taxon>Bacteria</taxon>
        <taxon>Pseudomonadati</taxon>
        <taxon>Bacteroidota</taxon>
        <taxon>Chitinophagia</taxon>
        <taxon>Chitinophagales</taxon>
        <taxon>Chitinophagaceae</taxon>
        <taxon>Rhizosphaericola</taxon>
    </lineage>
</organism>
<evidence type="ECO:0000256" key="1">
    <source>
        <dbReference type="ARBA" id="ARBA00023002"/>
    </source>
</evidence>
<dbReference type="InterPro" id="IPR036291">
    <property type="entry name" value="NAD(P)-bd_dom_sf"/>
</dbReference>
<evidence type="ECO:0000259" key="2">
    <source>
        <dbReference type="Pfam" id="PF03807"/>
    </source>
</evidence>
<sequence length="232" mass="25211">MKIGILNTGNIGGRLARAWASAGHEIVVAKDGDDRKLEPLLKELGGNVRLGTIREAAEFGEVILFSVYWPRAEAVVYLAGDAFDGKVVIETMNPLAVTEKFEHYHDLEFMRDNSTAEVLQKLIPNARVVKAFNLLASPLLEAAAWAKSSTQPGIFYATDDHAAGQVTRKLITDSGFKPLNAGPLKSARTIEQAGILIHEVATLEYGGGDYLNRLAITIVEANPGPVYRDRVV</sequence>
<feature type="domain" description="Pyrroline-5-carboxylate reductase catalytic N-terminal" evidence="2">
    <location>
        <begin position="2"/>
        <end position="94"/>
    </location>
</feature>
<dbReference type="GO" id="GO:0016491">
    <property type="term" value="F:oxidoreductase activity"/>
    <property type="evidence" value="ECO:0007669"/>
    <property type="project" value="UniProtKB-KW"/>
</dbReference>
<dbReference type="RefSeq" id="WP_131328743.1">
    <property type="nucleotide sequence ID" value="NZ_CP044016.1"/>
</dbReference>